<dbReference type="PANTHER" id="PTHR42721">
    <property type="entry name" value="SUGAR HYDROLASE-RELATED"/>
    <property type="match status" value="1"/>
</dbReference>
<dbReference type="Gene3D" id="3.20.20.300">
    <property type="entry name" value="Glycoside hydrolase, family 3, N-terminal domain"/>
    <property type="match status" value="1"/>
</dbReference>
<dbReference type="InterPro" id="IPR044993">
    <property type="entry name" value="BXL"/>
</dbReference>
<evidence type="ECO:0000256" key="2">
    <source>
        <dbReference type="ARBA" id="ARBA00022729"/>
    </source>
</evidence>
<sequence length="1383" mass="144175">MALSLRDFRRRRAWALTALTGLACTVATVAVAPAAIAAQQPPTPVYLDTHYSFAERAADLVSRMTLSEKVQQLHTNNAPAIPRLGVQQYTYWSEGQHGLNRLGADTGEGGQGAVDDVRATSFPTNFASSMTWDPSLMYQETTAISDEARGFLDKSLFGTGQNNLGPDVNDYGDLTFWAPTVNLDRDPRWGRTDEAFGEDPYLVSQMAGAFVNGYQGNTMAGEPMTPYLKVAATAKHYALNNVEANRLSGDSVTSEADLHQYYLKQFQSLIEDDHVAGLMTSYNAINGTPGAVDTYTVNQLAQRTFDFGGYITSDCDAIATAWQPPPGGHLWAAPGWTASTAGAQVIWTNDTTGATIPAAAGAEAYGLRAGTALNCTGDQATLPNIQAAMNAGILSEGVIDTDLVKLFTMRMATGEFDPPANNSYTAIDKSVIESTQHQQLAQTVADNSLVLLKNDEVTGGTAALLPVDAAQTQHIVILGNMANQVTLGGYSGRPDVQINAVQGITAAVRAANPDATVTFDAAGTSSTATGPAVLSDATKAAIQDADLVLEFVGTNTSNASEGKDRATLAMPGNYDSLVDQVAALGNPRTALVIQSDGPVVLGDIQAKVPAILFSGYNGQAQGAAISDVLFGKQNPDGHLNFTWYQDDSQLPSMMNYGLDAASTGGLGRTYQYFTGTPTYPFGYGLSYTQFGISAVSVDKKSVSANGTVTATMTVKNTGQTAGATVVQLYATTPGAGTADVPQERLAGFQKTNNLAPGESQKLTLSVDISDLALWDTANSRESVPDGTYQFRVGTDASSFVAEQDVTVTGAPEAKVQYVTVQPESVVYQAGQTFDLTGRNQWLADDTKASEEPDRDLTITADNIVEAVDNDQSFVDLSTAKVKYSSSDPTVASVDRNGLVRAIKNGVATITVTVNGVSGSAPIVVQNTLTSKVPSIMDAGSSGTVTATFTNGDIKAVHDLTLGITVPDGWTARAITPTSAKKVDANSTLTATWTLIPGPRATPGAYEIDFTATSSEGAFGSSGQVQVPYTSVAAAYNNTGISNDNTPFTGTFDGGALSWSAQALAAAGFGAGAPVTAVGVGFTWPSPNVPDNIVASGQVVPVSGSGHLLGFLGASSGASTSGAGTVVYSDGTTQPYTLTFADWWSANAAAGTSIAATAPYINSGGNASRNNQTVHLYAAWVSLDPTKTVRYVILPHVTDDGQVTQGPAMHVFALGVARADDQTAMVCDTLGNPDTPSGVTVRDEGDGHTTATTVGGVPARTTTGSGSLYMYFDLDNSIVPGGTYQATAYVTYYDHGTGSWDIQYDSFAAVSNNAFRDSVRVTDTGTDTWKTVAVPLPDAALSNRENGSTDLRLNIGVGAQSIGRVALSVTGDNVVPVQLCQAGA</sequence>
<comment type="caution">
    <text evidence="7">The sequence shown here is derived from an EMBL/GenBank/DDBJ whole genome shotgun (WGS) entry which is preliminary data.</text>
</comment>
<organism evidence="7 8">
    <name type="scientific">Rugosimonospora acidiphila</name>
    <dbReference type="NCBI Taxonomy" id="556531"/>
    <lineage>
        <taxon>Bacteria</taxon>
        <taxon>Bacillati</taxon>
        <taxon>Actinomycetota</taxon>
        <taxon>Actinomycetes</taxon>
        <taxon>Micromonosporales</taxon>
        <taxon>Micromonosporaceae</taxon>
        <taxon>Rugosimonospora</taxon>
    </lineage>
</organism>
<dbReference type="Pfam" id="PF10633">
    <property type="entry name" value="NPCBM_assoc"/>
    <property type="match status" value="1"/>
</dbReference>
<dbReference type="InterPro" id="IPR013783">
    <property type="entry name" value="Ig-like_fold"/>
</dbReference>
<proteinExistence type="inferred from homology"/>
<evidence type="ECO:0000313" key="8">
    <source>
        <dbReference type="Proteomes" id="UP001501570"/>
    </source>
</evidence>
<dbReference type="Pfam" id="PF14310">
    <property type="entry name" value="Fn3-like"/>
    <property type="match status" value="1"/>
</dbReference>
<dbReference type="Gene3D" id="3.40.50.1700">
    <property type="entry name" value="Glycoside hydrolase family 3 C-terminal domain"/>
    <property type="match status" value="1"/>
</dbReference>
<dbReference type="InterPro" id="IPR008964">
    <property type="entry name" value="Invasin/intimin_cell_adhesion"/>
</dbReference>
<evidence type="ECO:0000256" key="3">
    <source>
        <dbReference type="ARBA" id="ARBA00022801"/>
    </source>
</evidence>
<dbReference type="InterPro" id="IPR036881">
    <property type="entry name" value="Glyco_hydro_3_C_sf"/>
</dbReference>
<dbReference type="InterPro" id="IPR001764">
    <property type="entry name" value="Glyco_hydro_3_N"/>
</dbReference>
<dbReference type="Pfam" id="PF02368">
    <property type="entry name" value="Big_2"/>
    <property type="match status" value="1"/>
</dbReference>
<keyword evidence="3 7" id="KW-0378">Hydrolase</keyword>
<dbReference type="InterPro" id="IPR018905">
    <property type="entry name" value="A-galactase_NEW3"/>
</dbReference>
<dbReference type="SMART" id="SM00635">
    <property type="entry name" value="BID_2"/>
    <property type="match status" value="1"/>
</dbReference>
<feature type="signal peptide" evidence="4">
    <location>
        <begin position="1"/>
        <end position="37"/>
    </location>
</feature>
<accession>A0ABP9S5B6</accession>
<evidence type="ECO:0000313" key="7">
    <source>
        <dbReference type="EMBL" id="GAA5191231.1"/>
    </source>
</evidence>
<dbReference type="SUPFAM" id="SSF52279">
    <property type="entry name" value="Beta-D-glucan exohydrolase, C-terminal domain"/>
    <property type="match status" value="1"/>
</dbReference>
<protein>
    <submittedName>
        <fullName evidence="7">Glycoside hydrolase family 3 C-terminal domain-containing protein</fullName>
    </submittedName>
</protein>
<feature type="domain" description="Fibronectin type III-like" evidence="6">
    <location>
        <begin position="724"/>
        <end position="796"/>
    </location>
</feature>
<dbReference type="Pfam" id="PF01915">
    <property type="entry name" value="Glyco_hydro_3_C"/>
    <property type="match status" value="1"/>
</dbReference>
<reference evidence="8" key="1">
    <citation type="journal article" date="2019" name="Int. J. Syst. Evol. Microbiol.">
        <title>The Global Catalogue of Microorganisms (GCM) 10K type strain sequencing project: providing services to taxonomists for standard genome sequencing and annotation.</title>
        <authorList>
            <consortium name="The Broad Institute Genomics Platform"/>
            <consortium name="The Broad Institute Genome Sequencing Center for Infectious Disease"/>
            <person name="Wu L."/>
            <person name="Ma J."/>
        </authorList>
    </citation>
    <scope>NUCLEOTIDE SEQUENCE [LARGE SCALE GENOMIC DNA]</scope>
    <source>
        <strain evidence="8">JCM 18304</strain>
    </source>
</reference>
<dbReference type="PANTHER" id="PTHR42721:SF3">
    <property type="entry name" value="BETA-D-XYLOSIDASE 5-RELATED"/>
    <property type="match status" value="1"/>
</dbReference>
<dbReference type="Pfam" id="PF00933">
    <property type="entry name" value="Glyco_hydro_3"/>
    <property type="match status" value="1"/>
</dbReference>
<dbReference type="InterPro" id="IPR017853">
    <property type="entry name" value="GH"/>
</dbReference>
<keyword evidence="2 4" id="KW-0732">Signal</keyword>
<feature type="chain" id="PRO_5046061379" evidence="4">
    <location>
        <begin position="38"/>
        <end position="1383"/>
    </location>
</feature>
<dbReference type="EMBL" id="BAABJQ010000015">
    <property type="protein sequence ID" value="GAA5191231.1"/>
    <property type="molecule type" value="Genomic_DNA"/>
</dbReference>
<dbReference type="InterPro" id="IPR003343">
    <property type="entry name" value="Big_2"/>
</dbReference>
<dbReference type="SUPFAM" id="SSF49373">
    <property type="entry name" value="Invasin/intimin cell-adhesion fragments"/>
    <property type="match status" value="1"/>
</dbReference>
<dbReference type="PROSITE" id="PS51257">
    <property type="entry name" value="PROKAR_LIPOPROTEIN"/>
    <property type="match status" value="1"/>
</dbReference>
<evidence type="ECO:0000256" key="1">
    <source>
        <dbReference type="ARBA" id="ARBA00005336"/>
    </source>
</evidence>
<gene>
    <name evidence="7" type="ORF">GCM10023322_48140</name>
</gene>
<dbReference type="InterPro" id="IPR002772">
    <property type="entry name" value="Glyco_hydro_3_C"/>
</dbReference>
<evidence type="ECO:0000256" key="4">
    <source>
        <dbReference type="SAM" id="SignalP"/>
    </source>
</evidence>
<dbReference type="Proteomes" id="UP001501570">
    <property type="component" value="Unassembled WGS sequence"/>
</dbReference>
<feature type="domain" description="BIG2" evidence="5">
    <location>
        <begin position="852"/>
        <end position="923"/>
    </location>
</feature>
<dbReference type="SMART" id="SM01217">
    <property type="entry name" value="Fn3_like"/>
    <property type="match status" value="1"/>
</dbReference>
<evidence type="ECO:0000259" key="5">
    <source>
        <dbReference type="SMART" id="SM00635"/>
    </source>
</evidence>
<dbReference type="InterPro" id="IPR026891">
    <property type="entry name" value="Fn3-like"/>
</dbReference>
<dbReference type="GO" id="GO:0016787">
    <property type="term" value="F:hydrolase activity"/>
    <property type="evidence" value="ECO:0007669"/>
    <property type="project" value="UniProtKB-KW"/>
</dbReference>
<dbReference type="Gene3D" id="2.60.40.10">
    <property type="entry name" value="Immunoglobulins"/>
    <property type="match status" value="1"/>
</dbReference>
<dbReference type="InterPro" id="IPR036962">
    <property type="entry name" value="Glyco_hydro_3_N_sf"/>
</dbReference>
<evidence type="ECO:0000259" key="6">
    <source>
        <dbReference type="SMART" id="SM01217"/>
    </source>
</evidence>
<dbReference type="Gene3D" id="2.60.40.1080">
    <property type="match status" value="1"/>
</dbReference>
<comment type="similarity">
    <text evidence="1">Belongs to the glycosyl hydrolase 3 family.</text>
</comment>
<name>A0ABP9S5B6_9ACTN</name>
<keyword evidence="8" id="KW-1185">Reference proteome</keyword>
<dbReference type="SUPFAM" id="SSF51445">
    <property type="entry name" value="(Trans)glycosidases"/>
    <property type="match status" value="1"/>
</dbReference>